<sequence length="117" mass="13155">LSATSSTIPPPAADEASEREEVDDFCFLAWSRPIGRTYRTSTSKPTASLFKFKPPYAEPEVVSEVLAFLLTVFCFSRKMMASQLISKQDGLSKFANTTPMKSRDHTQLYIPHKLFDT</sequence>
<proteinExistence type="predicted"/>
<reference evidence="2" key="1">
    <citation type="journal article" date="2019" name="Sci. Rep.">
        <title>Draft genome of Tanacetum cinerariifolium, the natural source of mosquito coil.</title>
        <authorList>
            <person name="Yamashiro T."/>
            <person name="Shiraishi A."/>
            <person name="Satake H."/>
            <person name="Nakayama K."/>
        </authorList>
    </citation>
    <scope>NUCLEOTIDE SEQUENCE</scope>
</reference>
<evidence type="ECO:0000256" key="1">
    <source>
        <dbReference type="SAM" id="MobiDB-lite"/>
    </source>
</evidence>
<name>A0A699SAV9_TANCI</name>
<evidence type="ECO:0000313" key="2">
    <source>
        <dbReference type="EMBL" id="GFC94684.1"/>
    </source>
</evidence>
<feature type="non-terminal residue" evidence="2">
    <location>
        <position position="1"/>
    </location>
</feature>
<dbReference type="EMBL" id="BKCJ011150159">
    <property type="protein sequence ID" value="GFC94684.1"/>
    <property type="molecule type" value="Genomic_DNA"/>
</dbReference>
<dbReference type="AlphaFoldDB" id="A0A699SAV9"/>
<comment type="caution">
    <text evidence="2">The sequence shown here is derived from an EMBL/GenBank/DDBJ whole genome shotgun (WGS) entry which is preliminary data.</text>
</comment>
<gene>
    <name evidence="2" type="ORF">Tci_866654</name>
</gene>
<organism evidence="2">
    <name type="scientific">Tanacetum cinerariifolium</name>
    <name type="common">Dalmatian daisy</name>
    <name type="synonym">Chrysanthemum cinerariifolium</name>
    <dbReference type="NCBI Taxonomy" id="118510"/>
    <lineage>
        <taxon>Eukaryota</taxon>
        <taxon>Viridiplantae</taxon>
        <taxon>Streptophyta</taxon>
        <taxon>Embryophyta</taxon>
        <taxon>Tracheophyta</taxon>
        <taxon>Spermatophyta</taxon>
        <taxon>Magnoliopsida</taxon>
        <taxon>eudicotyledons</taxon>
        <taxon>Gunneridae</taxon>
        <taxon>Pentapetalae</taxon>
        <taxon>asterids</taxon>
        <taxon>campanulids</taxon>
        <taxon>Asterales</taxon>
        <taxon>Asteraceae</taxon>
        <taxon>Asteroideae</taxon>
        <taxon>Anthemideae</taxon>
        <taxon>Anthemidinae</taxon>
        <taxon>Tanacetum</taxon>
    </lineage>
</organism>
<feature type="region of interest" description="Disordered" evidence="1">
    <location>
        <begin position="1"/>
        <end position="21"/>
    </location>
</feature>
<accession>A0A699SAV9</accession>
<protein>
    <submittedName>
        <fullName evidence="2">Uncharacterized protein</fullName>
    </submittedName>
</protein>